<accession>A0A382IIC6</accession>
<sequence>RYRTTTGTLCHGPLLGGTPSTDGI</sequence>
<evidence type="ECO:0000256" key="1">
    <source>
        <dbReference type="SAM" id="MobiDB-lite"/>
    </source>
</evidence>
<dbReference type="AlphaFoldDB" id="A0A382IIC6"/>
<name>A0A382IIC6_9ZZZZ</name>
<protein>
    <submittedName>
        <fullName evidence="2">Uncharacterized protein</fullName>
    </submittedName>
</protein>
<gene>
    <name evidence="2" type="ORF">METZ01_LOCUS252220</name>
</gene>
<reference evidence="2" key="1">
    <citation type="submission" date="2018-05" db="EMBL/GenBank/DDBJ databases">
        <authorList>
            <person name="Lanie J.A."/>
            <person name="Ng W.-L."/>
            <person name="Kazmierczak K.M."/>
            <person name="Andrzejewski T.M."/>
            <person name="Davidsen T.M."/>
            <person name="Wayne K.J."/>
            <person name="Tettelin H."/>
            <person name="Glass J.I."/>
            <person name="Rusch D."/>
            <person name="Podicherti R."/>
            <person name="Tsui H.-C.T."/>
            <person name="Winkler M.E."/>
        </authorList>
    </citation>
    <scope>NUCLEOTIDE SEQUENCE</scope>
</reference>
<dbReference type="EMBL" id="UINC01067575">
    <property type="protein sequence ID" value="SVB99366.1"/>
    <property type="molecule type" value="Genomic_DNA"/>
</dbReference>
<feature type="region of interest" description="Disordered" evidence="1">
    <location>
        <begin position="1"/>
        <end position="24"/>
    </location>
</feature>
<proteinExistence type="predicted"/>
<feature type="non-terminal residue" evidence="2">
    <location>
        <position position="24"/>
    </location>
</feature>
<evidence type="ECO:0000313" key="2">
    <source>
        <dbReference type="EMBL" id="SVB99366.1"/>
    </source>
</evidence>
<organism evidence="2">
    <name type="scientific">marine metagenome</name>
    <dbReference type="NCBI Taxonomy" id="408172"/>
    <lineage>
        <taxon>unclassified sequences</taxon>
        <taxon>metagenomes</taxon>
        <taxon>ecological metagenomes</taxon>
    </lineage>
</organism>
<feature type="non-terminal residue" evidence="2">
    <location>
        <position position="1"/>
    </location>
</feature>